<dbReference type="CDD" id="cd18804">
    <property type="entry name" value="SF2_C_priA"/>
    <property type="match status" value="1"/>
</dbReference>
<dbReference type="EMBL" id="AP027151">
    <property type="protein sequence ID" value="BDV44741.1"/>
    <property type="molecule type" value="Genomic_DNA"/>
</dbReference>
<evidence type="ECO:0000256" key="2">
    <source>
        <dbReference type="ARBA" id="ARBA00022705"/>
    </source>
</evidence>
<dbReference type="InterPro" id="IPR041222">
    <property type="entry name" value="PriA_3primeBD"/>
</dbReference>
<organism evidence="13 14">
    <name type="scientific">Geotalea uraniireducens</name>
    <dbReference type="NCBI Taxonomy" id="351604"/>
    <lineage>
        <taxon>Bacteria</taxon>
        <taxon>Pseudomonadati</taxon>
        <taxon>Thermodesulfobacteriota</taxon>
        <taxon>Desulfuromonadia</taxon>
        <taxon>Geobacterales</taxon>
        <taxon>Geobacteraceae</taxon>
        <taxon>Geotalea</taxon>
    </lineage>
</organism>
<dbReference type="CDD" id="cd17929">
    <property type="entry name" value="DEXHc_priA"/>
    <property type="match status" value="1"/>
</dbReference>
<feature type="binding site" evidence="11">
    <location>
        <position position="479"/>
    </location>
    <ligand>
        <name>Zn(2+)</name>
        <dbReference type="ChEBI" id="CHEBI:29105"/>
        <label>2</label>
    </ligand>
</feature>
<dbReference type="Pfam" id="PF18319">
    <property type="entry name" value="Zn_ribbon_PriA"/>
    <property type="match status" value="1"/>
</dbReference>
<feature type="domain" description="Helicase ATP-binding" evidence="12">
    <location>
        <begin position="243"/>
        <end position="409"/>
    </location>
</feature>
<feature type="binding site" evidence="11">
    <location>
        <position position="467"/>
    </location>
    <ligand>
        <name>Zn(2+)</name>
        <dbReference type="ChEBI" id="CHEBI:29105"/>
        <label>1</label>
    </ligand>
</feature>
<evidence type="ECO:0000256" key="3">
    <source>
        <dbReference type="ARBA" id="ARBA00022723"/>
    </source>
</evidence>
<keyword evidence="5 11" id="KW-0378">Hydrolase</keyword>
<accession>A0ABM8EQL6</accession>
<feature type="binding site" evidence="11">
    <location>
        <position position="497"/>
    </location>
    <ligand>
        <name>Zn(2+)</name>
        <dbReference type="ChEBI" id="CHEBI:29105"/>
        <label>2</label>
    </ligand>
</feature>
<evidence type="ECO:0000313" key="13">
    <source>
        <dbReference type="EMBL" id="BDV44741.1"/>
    </source>
</evidence>
<protein>
    <recommendedName>
        <fullName evidence="11">Replication restart protein PriA</fullName>
    </recommendedName>
    <alternativeName>
        <fullName evidence="11">ATP-dependent DNA helicase PriA</fullName>
        <ecNumber evidence="11">5.6.2.4</ecNumber>
    </alternativeName>
    <alternativeName>
        <fullName evidence="11">DNA 3'-5' helicase PriA</fullName>
    </alternativeName>
</protein>
<sequence length="761" mass="84036">MKCRLNGAEAMSNPLSIIIEVAVPLPLDSTFHYRVPASLARQAELGRRVLVPFGKRKVTAYVLGHAATSEHQLVDILDVLDEQPLFTPQELKFYRWAAAYYLHPLGEILKAALPAGINQQSGRKGAAVTPGTAPAELLTGGQRIKTETVYRLTPGATVERSPRGKAALLLDHFRTGGEYSATELRRLFADCTAPLRRLAELGLVHSRQREVYRDPFKDVIFDRDAPLPLNPEQSAALHQISDAMAAGRFQPFLLFGVTGSGKTEVYLQAIAQLLPLGKTALVLVPEIALTPQLVNRFKRRFDCGIAVLHSGLSTGERYDEWRRIRRGEVSIVIGARSAIFAPLERLGIIVVDEEHEGSYKQNEGFRYNARDLALVRGKMAHACVVLGSATPQVTTWHAAHAGQVTVLPLPHRVNGQPLPRAEIIDMRQRRGELIMPPLAAALTDNLAAGGQSLLFLNRRGFATWLTCAECGQVLRCPNCAVTLTYHQRRNRHCCHYCDYSIPAPSVCPACNGPVTHFGIGTEQVEARLRELFPAARIDRMDRDTTSGKGSHSRILQRVAERQTDILIGTQMVAKGHDFPGITLVGILSVESTLNIPDFRSAERTFQLITQLMGRAGRGSEPGKVMVQSLNPEHYALTFSCGSEIDGFYRCEVDFRREAGYPPFAFLAALYLTGTAGEAVEREARLAADKLLAVRRRAGTRLEILGPAPAPLAKLRGRFRWQILLKSRNRTELHHLLVDFRSAYLAPAGIRLQIDVDPADLM</sequence>
<keyword evidence="4 11" id="KW-0547">Nucleotide-binding</keyword>
<comment type="subunit">
    <text evidence="11">Component of the replication restart primosome.</text>
</comment>
<dbReference type="SMART" id="SM00487">
    <property type="entry name" value="DEXDc"/>
    <property type="match status" value="1"/>
</dbReference>
<dbReference type="Gene3D" id="3.40.50.300">
    <property type="entry name" value="P-loop containing nucleotide triphosphate hydrolases"/>
    <property type="match status" value="2"/>
</dbReference>
<dbReference type="SMART" id="SM00490">
    <property type="entry name" value="HELICc"/>
    <property type="match status" value="1"/>
</dbReference>
<feature type="binding site" evidence="11">
    <location>
        <position position="507"/>
    </location>
    <ligand>
        <name>Zn(2+)</name>
        <dbReference type="ChEBI" id="CHEBI:29105"/>
        <label>1</label>
    </ligand>
</feature>
<keyword evidence="9 11" id="KW-0238">DNA-binding</keyword>
<dbReference type="InterPro" id="IPR041236">
    <property type="entry name" value="PriA_C"/>
</dbReference>
<evidence type="ECO:0000256" key="5">
    <source>
        <dbReference type="ARBA" id="ARBA00022801"/>
    </source>
</evidence>
<dbReference type="InterPro" id="IPR011545">
    <property type="entry name" value="DEAD/DEAH_box_helicase_dom"/>
</dbReference>
<comment type="catalytic activity">
    <reaction evidence="11">
        <text>Couples ATP hydrolysis with the unwinding of duplex DNA by translocating in the 3'-5' direction.</text>
        <dbReference type="EC" id="5.6.2.4"/>
    </reaction>
</comment>
<evidence type="ECO:0000256" key="8">
    <source>
        <dbReference type="ARBA" id="ARBA00022840"/>
    </source>
</evidence>
<evidence type="ECO:0000259" key="12">
    <source>
        <dbReference type="PROSITE" id="PS51192"/>
    </source>
</evidence>
<keyword evidence="3 11" id="KW-0479">Metal-binding</keyword>
<keyword evidence="8 11" id="KW-0067">ATP-binding</keyword>
<dbReference type="Pfam" id="PF00271">
    <property type="entry name" value="Helicase_C"/>
    <property type="match status" value="1"/>
</dbReference>
<proteinExistence type="inferred from homology"/>
<dbReference type="HAMAP" id="MF_00983">
    <property type="entry name" value="PriA"/>
    <property type="match status" value="1"/>
</dbReference>
<keyword evidence="14" id="KW-1185">Reference proteome</keyword>
<dbReference type="NCBIfam" id="TIGR00595">
    <property type="entry name" value="priA"/>
    <property type="match status" value="1"/>
</dbReference>
<keyword evidence="2 11" id="KW-0235">DNA replication</keyword>
<dbReference type="InterPro" id="IPR027417">
    <property type="entry name" value="P-loop_NTPase"/>
</dbReference>
<dbReference type="SUPFAM" id="SSF52540">
    <property type="entry name" value="P-loop containing nucleoside triphosphate hydrolases"/>
    <property type="match status" value="2"/>
</dbReference>
<dbReference type="PANTHER" id="PTHR30580:SF0">
    <property type="entry name" value="PRIMOSOMAL PROTEIN N"/>
    <property type="match status" value="1"/>
</dbReference>
<evidence type="ECO:0000256" key="6">
    <source>
        <dbReference type="ARBA" id="ARBA00022806"/>
    </source>
</evidence>
<comment type="cofactor">
    <cofactor evidence="11">
        <name>Zn(2+)</name>
        <dbReference type="ChEBI" id="CHEBI:29105"/>
    </cofactor>
    <text evidence="11">Binds 2 zinc ions per subunit.</text>
</comment>
<dbReference type="PANTHER" id="PTHR30580">
    <property type="entry name" value="PRIMOSOMAL PROTEIN N"/>
    <property type="match status" value="1"/>
</dbReference>
<keyword evidence="10 11" id="KW-0413">Isomerase</keyword>
<dbReference type="RefSeq" id="WP_282000832.1">
    <property type="nucleotide sequence ID" value="NZ_AP027151.1"/>
</dbReference>
<dbReference type="EC" id="5.6.2.4" evidence="11"/>
<evidence type="ECO:0000256" key="7">
    <source>
        <dbReference type="ARBA" id="ARBA00022833"/>
    </source>
</evidence>
<evidence type="ECO:0000256" key="9">
    <source>
        <dbReference type="ARBA" id="ARBA00023125"/>
    </source>
</evidence>
<comment type="similarity">
    <text evidence="11">Belongs to the helicase family. PriA subfamily.</text>
</comment>
<dbReference type="Proteomes" id="UP001317705">
    <property type="component" value="Chromosome"/>
</dbReference>
<dbReference type="Gene3D" id="3.40.1440.60">
    <property type="entry name" value="PriA, 3(prime) DNA-binding domain"/>
    <property type="match status" value="1"/>
</dbReference>
<feature type="binding site" evidence="11">
    <location>
        <position position="470"/>
    </location>
    <ligand>
        <name>Zn(2+)</name>
        <dbReference type="ChEBI" id="CHEBI:29105"/>
        <label>1</label>
    </ligand>
</feature>
<keyword evidence="1 11" id="KW-0639">Primosome</keyword>
<dbReference type="Pfam" id="PF18074">
    <property type="entry name" value="PriA_C"/>
    <property type="match status" value="1"/>
</dbReference>
<gene>
    <name evidence="11 13" type="primary">priA</name>
    <name evidence="13" type="ORF">GURASL_36640</name>
</gene>
<evidence type="ECO:0000256" key="11">
    <source>
        <dbReference type="HAMAP-Rule" id="MF_00983"/>
    </source>
</evidence>
<dbReference type="InterPro" id="IPR005259">
    <property type="entry name" value="PriA"/>
</dbReference>
<feature type="binding site" evidence="11">
    <location>
        <position position="494"/>
    </location>
    <ligand>
        <name>Zn(2+)</name>
        <dbReference type="ChEBI" id="CHEBI:29105"/>
        <label>2</label>
    </ligand>
</feature>
<feature type="binding site" evidence="11">
    <location>
        <position position="510"/>
    </location>
    <ligand>
        <name>Zn(2+)</name>
        <dbReference type="ChEBI" id="CHEBI:29105"/>
        <label>1</label>
    </ligand>
</feature>
<dbReference type="Pfam" id="PF00270">
    <property type="entry name" value="DEAD"/>
    <property type="match status" value="1"/>
</dbReference>
<evidence type="ECO:0000256" key="1">
    <source>
        <dbReference type="ARBA" id="ARBA00022515"/>
    </source>
</evidence>
<evidence type="ECO:0000256" key="4">
    <source>
        <dbReference type="ARBA" id="ARBA00022741"/>
    </source>
</evidence>
<reference evidence="13 14" key="1">
    <citation type="submission" date="2022-12" db="EMBL/GenBank/DDBJ databases">
        <title>Polyphasic characterization of Geotalea uranireducens NIT-SL11 newly isolated from a complex of sewage sludge and microbially reduced graphene oxide.</title>
        <authorList>
            <person name="Xie L."/>
            <person name="Yoshida N."/>
            <person name="Meng L."/>
        </authorList>
    </citation>
    <scope>NUCLEOTIDE SEQUENCE [LARGE SCALE GENOMIC DNA]</scope>
    <source>
        <strain evidence="13 14">NIT-SL11</strain>
    </source>
</reference>
<name>A0ABM8EQL6_9BACT</name>
<evidence type="ECO:0000313" key="14">
    <source>
        <dbReference type="Proteomes" id="UP001317705"/>
    </source>
</evidence>
<feature type="binding site" evidence="11">
    <location>
        <position position="476"/>
    </location>
    <ligand>
        <name>Zn(2+)</name>
        <dbReference type="ChEBI" id="CHEBI:29105"/>
        <label>2</label>
    </ligand>
</feature>
<dbReference type="InterPro" id="IPR040498">
    <property type="entry name" value="PriA_CRR"/>
</dbReference>
<keyword evidence="6 11" id="KW-0347">Helicase</keyword>
<keyword evidence="7 11" id="KW-0862">Zinc</keyword>
<comment type="function">
    <text evidence="11">Initiates the restart of stalled replication forks, which reloads the replicative helicase on sites other than the origin of replication. Recognizes and binds to abandoned replication forks and remodels them to uncover a helicase loading site. Promotes assembly of the primosome at these replication forks.</text>
</comment>
<dbReference type="InterPro" id="IPR001650">
    <property type="entry name" value="Helicase_C-like"/>
</dbReference>
<comment type="catalytic activity">
    <reaction evidence="11">
        <text>ATP + H2O = ADP + phosphate + H(+)</text>
        <dbReference type="Rhea" id="RHEA:13065"/>
        <dbReference type="ChEBI" id="CHEBI:15377"/>
        <dbReference type="ChEBI" id="CHEBI:15378"/>
        <dbReference type="ChEBI" id="CHEBI:30616"/>
        <dbReference type="ChEBI" id="CHEBI:43474"/>
        <dbReference type="ChEBI" id="CHEBI:456216"/>
        <dbReference type="EC" id="5.6.2.4"/>
    </reaction>
</comment>
<dbReference type="PROSITE" id="PS51192">
    <property type="entry name" value="HELICASE_ATP_BIND_1"/>
    <property type="match status" value="1"/>
</dbReference>
<dbReference type="Pfam" id="PF17764">
    <property type="entry name" value="PriA_3primeBD"/>
    <property type="match status" value="1"/>
</dbReference>
<dbReference type="InterPro" id="IPR042115">
    <property type="entry name" value="PriA_3primeBD_sf"/>
</dbReference>
<evidence type="ECO:0000256" key="10">
    <source>
        <dbReference type="ARBA" id="ARBA00023235"/>
    </source>
</evidence>
<dbReference type="InterPro" id="IPR014001">
    <property type="entry name" value="Helicase_ATP-bd"/>
</dbReference>